<dbReference type="InterPro" id="IPR036388">
    <property type="entry name" value="WH-like_DNA-bd_sf"/>
</dbReference>
<dbReference type="PANTHER" id="PTHR30126">
    <property type="entry name" value="HTH-TYPE TRANSCRIPTIONAL REGULATOR"/>
    <property type="match status" value="1"/>
</dbReference>
<dbReference type="SUPFAM" id="SSF53850">
    <property type="entry name" value="Periplasmic binding protein-like II"/>
    <property type="match status" value="1"/>
</dbReference>
<sequence>MELKYIEAFLMVVEKGSFSMAAEALFITQPTISVRIQLLEQELNTELFTRINGKRITLTPAGEKILPYFKDAYEIIKKGYHALQEKTDVQQKISLACPNHMGAEIMPELLNELYQHFPEVEFGVTVKVSRDIIEDIRNGSIDVGLAFIKSPASLKDLTVIEIAKEKTVLVCSPSHLFSTMHTLNFSDLRNERIVNYSKTFHNTQTIDNFLRKHGFNDYKATEINNLGWIKMMVRKGLGIAFLQKMIVYDELKNGILVELPLQKSLPSTPIFLVFRQGIREDVKQVVIKTTRNLFEQMSG</sequence>
<organism evidence="6 7">
    <name type="scientific">Paenibacillus alginolyticus</name>
    <dbReference type="NCBI Taxonomy" id="59839"/>
    <lineage>
        <taxon>Bacteria</taxon>
        <taxon>Bacillati</taxon>
        <taxon>Bacillota</taxon>
        <taxon>Bacilli</taxon>
        <taxon>Bacillales</taxon>
        <taxon>Paenibacillaceae</taxon>
        <taxon>Paenibacillus</taxon>
    </lineage>
</organism>
<dbReference type="InterPro" id="IPR036390">
    <property type="entry name" value="WH_DNA-bd_sf"/>
</dbReference>
<dbReference type="InterPro" id="IPR005119">
    <property type="entry name" value="LysR_subst-bd"/>
</dbReference>
<dbReference type="Gene3D" id="1.10.10.10">
    <property type="entry name" value="Winged helix-like DNA-binding domain superfamily/Winged helix DNA-binding domain"/>
    <property type="match status" value="1"/>
</dbReference>
<evidence type="ECO:0000256" key="1">
    <source>
        <dbReference type="ARBA" id="ARBA00009437"/>
    </source>
</evidence>
<keyword evidence="7" id="KW-1185">Reference proteome</keyword>
<dbReference type="Pfam" id="PF03466">
    <property type="entry name" value="LysR_substrate"/>
    <property type="match status" value="1"/>
</dbReference>
<dbReference type="Pfam" id="PF00126">
    <property type="entry name" value="HTH_1"/>
    <property type="match status" value="1"/>
</dbReference>
<evidence type="ECO:0000256" key="2">
    <source>
        <dbReference type="ARBA" id="ARBA00023015"/>
    </source>
</evidence>
<dbReference type="EMBL" id="JAMDMX010000071">
    <property type="protein sequence ID" value="MCY9695469.1"/>
    <property type="molecule type" value="Genomic_DNA"/>
</dbReference>
<evidence type="ECO:0000256" key="3">
    <source>
        <dbReference type="ARBA" id="ARBA00023125"/>
    </source>
</evidence>
<dbReference type="PRINTS" id="PR00039">
    <property type="entry name" value="HTHLYSR"/>
</dbReference>
<evidence type="ECO:0000313" key="7">
    <source>
        <dbReference type="Proteomes" id="UP001527099"/>
    </source>
</evidence>
<accession>A0ABT4GHE1</accession>
<dbReference type="PANTHER" id="PTHR30126:SF40">
    <property type="entry name" value="HTH-TYPE TRANSCRIPTIONAL REGULATOR GLTR"/>
    <property type="match status" value="1"/>
</dbReference>
<dbReference type="Proteomes" id="UP001527099">
    <property type="component" value="Unassembled WGS sequence"/>
</dbReference>
<dbReference type="PROSITE" id="PS50931">
    <property type="entry name" value="HTH_LYSR"/>
    <property type="match status" value="1"/>
</dbReference>
<dbReference type="CDD" id="cd05466">
    <property type="entry name" value="PBP2_LTTR_substrate"/>
    <property type="match status" value="1"/>
</dbReference>
<dbReference type="InterPro" id="IPR000847">
    <property type="entry name" value="LysR_HTH_N"/>
</dbReference>
<keyword evidence="2" id="KW-0805">Transcription regulation</keyword>
<comment type="similarity">
    <text evidence="1">Belongs to the LysR transcriptional regulatory family.</text>
</comment>
<evidence type="ECO:0000259" key="5">
    <source>
        <dbReference type="PROSITE" id="PS50931"/>
    </source>
</evidence>
<dbReference type="Gene3D" id="3.40.190.10">
    <property type="entry name" value="Periplasmic binding protein-like II"/>
    <property type="match status" value="2"/>
</dbReference>
<comment type="caution">
    <text evidence="6">The sequence shown here is derived from an EMBL/GenBank/DDBJ whole genome shotgun (WGS) entry which is preliminary data.</text>
</comment>
<evidence type="ECO:0000256" key="4">
    <source>
        <dbReference type="ARBA" id="ARBA00023163"/>
    </source>
</evidence>
<reference evidence="6 7" key="1">
    <citation type="submission" date="2022-05" db="EMBL/GenBank/DDBJ databases">
        <title>Genome Sequencing of Bee-Associated Microbes.</title>
        <authorList>
            <person name="Dunlap C."/>
        </authorList>
    </citation>
    <scope>NUCLEOTIDE SEQUENCE [LARGE SCALE GENOMIC DNA]</scope>
    <source>
        <strain evidence="6 7">NRRL B-14421</strain>
    </source>
</reference>
<proteinExistence type="inferred from homology"/>
<name>A0ABT4GHE1_9BACL</name>
<feature type="domain" description="HTH lysR-type" evidence="5">
    <location>
        <begin position="1"/>
        <end position="59"/>
    </location>
</feature>
<evidence type="ECO:0000313" key="6">
    <source>
        <dbReference type="EMBL" id="MCY9695469.1"/>
    </source>
</evidence>
<dbReference type="SUPFAM" id="SSF46785">
    <property type="entry name" value="Winged helix' DNA-binding domain"/>
    <property type="match status" value="1"/>
</dbReference>
<keyword evidence="4" id="KW-0804">Transcription</keyword>
<dbReference type="RefSeq" id="WP_029194736.1">
    <property type="nucleotide sequence ID" value="NZ_JAMDMW010000064.1"/>
</dbReference>
<keyword evidence="3" id="KW-0238">DNA-binding</keyword>
<protein>
    <submittedName>
        <fullName evidence="6">LysR family transcriptional regulator</fullName>
    </submittedName>
</protein>
<gene>
    <name evidence="6" type="ORF">M5X19_21550</name>
</gene>